<evidence type="ECO:0000313" key="7">
    <source>
        <dbReference type="EMBL" id="KWZ78881.1"/>
    </source>
</evidence>
<dbReference type="Pfam" id="PF06723">
    <property type="entry name" value="MreB_Mbl"/>
    <property type="match status" value="1"/>
</dbReference>
<comment type="caution">
    <text evidence="6">Lacks conserved residue(s) required for the propagation of feature annotation.</text>
</comment>
<evidence type="ECO:0000256" key="1">
    <source>
        <dbReference type="ARBA" id="ARBA00022490"/>
    </source>
</evidence>
<feature type="binding site" evidence="6">
    <location>
        <begin position="157"/>
        <end position="159"/>
    </location>
    <ligand>
        <name>ATP</name>
        <dbReference type="ChEBI" id="CHEBI:30616"/>
    </ligand>
</feature>
<comment type="similarity">
    <text evidence="5 6">Belongs to the FtsA/MreB family.</text>
</comment>
<sequence>MARLRRAIAIDLGTSSVLVYVLGKGIVLEEPSVIAIDVLTDEILAVGSEAKKLIGRAPGNIKAIMPIKDGVISDFKATERMLKYFLDKAVKKALLKPDLLICVPSRSTQVEKRAVLQASDNAGSHRTYLIEEPLAAALGAGCDITDVGGSLVIDIGGGTSDIAVISMGQVVASKSVDSAGTSFDRKIKDYIRQRYGILIGDTKSEEIKIEAGLADLEQSLEVTGRAITSGLPQKIYLPVAEIYDCIRSEIDLIVDGVKKVLEVTPPELASDIYDRQIILTGGAANTLGLKDRLREKLQIEVKIADNPSECVIIGSSKALNWMDSLDEERNNALKSKQKELEMDEKLRRR</sequence>
<keyword evidence="4 6" id="KW-0133">Cell shape</keyword>
<comment type="caution">
    <text evidence="7">The sequence shown here is derived from an EMBL/GenBank/DDBJ whole genome shotgun (WGS) entry which is preliminary data.</text>
</comment>
<keyword evidence="1 6" id="KW-0963">Cytoplasm</keyword>
<dbReference type="InterPro" id="IPR043129">
    <property type="entry name" value="ATPase_NBD"/>
</dbReference>
<dbReference type="SUPFAM" id="SSF53067">
    <property type="entry name" value="Actin-like ATPase domain"/>
    <property type="match status" value="2"/>
</dbReference>
<dbReference type="PRINTS" id="PR01652">
    <property type="entry name" value="SHAPEPROTEIN"/>
</dbReference>
<dbReference type="RefSeq" id="WP_004837600.1">
    <property type="nucleotide sequence ID" value="NZ_CAMUDP010000004.1"/>
</dbReference>
<dbReference type="OrthoDB" id="9768127at2"/>
<dbReference type="AlphaFoldDB" id="A0A133KH69"/>
<dbReference type="InterPro" id="IPR004753">
    <property type="entry name" value="MreB"/>
</dbReference>
<comment type="subcellular location">
    <subcellularLocation>
        <location evidence="6">Cytoplasm</location>
    </subcellularLocation>
    <text evidence="6">Membrane-associated.</text>
</comment>
<feature type="binding site" evidence="6">
    <location>
        <begin position="205"/>
        <end position="208"/>
    </location>
    <ligand>
        <name>ATP</name>
        <dbReference type="ChEBI" id="CHEBI:30616"/>
    </ligand>
</feature>
<dbReference type="NCBIfam" id="NF010539">
    <property type="entry name" value="PRK13927.1"/>
    <property type="match status" value="1"/>
</dbReference>
<gene>
    <name evidence="6" type="primary">mreB</name>
    <name evidence="7" type="ORF">HMPREF3200_00466</name>
</gene>
<accession>A0A133KH69</accession>
<dbReference type="CDD" id="cd10225">
    <property type="entry name" value="ASKHA_NBD_MreB-like"/>
    <property type="match status" value="1"/>
</dbReference>
<comment type="function">
    <text evidence="6">Forms membrane-associated dynamic filaments that are essential for cell shape determination. Acts by regulating cell wall synthesis and cell elongation, and thus cell shape. A feedback loop between cell geometry and MreB localization may maintain elongated cell shape by targeting cell wall growth to regions of negative cell wall curvature.</text>
</comment>
<keyword evidence="3 6" id="KW-0067">ATP-binding</keyword>
<keyword evidence="2 6" id="KW-0547">Nucleotide-binding</keyword>
<dbReference type="Proteomes" id="UP000070383">
    <property type="component" value="Unassembled WGS sequence"/>
</dbReference>
<reference evidence="8" key="1">
    <citation type="submission" date="2016-01" db="EMBL/GenBank/DDBJ databases">
        <authorList>
            <person name="Mitreva M."/>
            <person name="Pepin K.H."/>
            <person name="Mihindukulasuriya K.A."/>
            <person name="Fulton R."/>
            <person name="Fronick C."/>
            <person name="O'Laughlin M."/>
            <person name="Miner T."/>
            <person name="Herter B."/>
            <person name="Rosa B.A."/>
            <person name="Cordes M."/>
            <person name="Tomlinson C."/>
            <person name="Wollam A."/>
            <person name="Palsikar V.B."/>
            <person name="Mardis E.R."/>
            <person name="Wilson R.K."/>
        </authorList>
    </citation>
    <scope>NUCLEOTIDE SEQUENCE [LARGE SCALE GENOMIC DNA]</scope>
    <source>
        <strain evidence="8">MJR8151</strain>
    </source>
</reference>
<dbReference type="STRING" id="33036.HMPREF3200_00466"/>
<dbReference type="EMBL" id="LRPM01000011">
    <property type="protein sequence ID" value="KWZ78881.1"/>
    <property type="molecule type" value="Genomic_DNA"/>
</dbReference>
<dbReference type="PANTHER" id="PTHR42749:SF1">
    <property type="entry name" value="CELL SHAPE-DETERMINING PROTEIN MREB"/>
    <property type="match status" value="1"/>
</dbReference>
<dbReference type="GO" id="GO:0008360">
    <property type="term" value="P:regulation of cell shape"/>
    <property type="evidence" value="ECO:0007669"/>
    <property type="project" value="UniProtKB-UniRule"/>
</dbReference>
<name>A0A133KH69_9FIRM</name>
<evidence type="ECO:0000256" key="3">
    <source>
        <dbReference type="ARBA" id="ARBA00022840"/>
    </source>
</evidence>
<dbReference type="PANTHER" id="PTHR42749">
    <property type="entry name" value="CELL SHAPE-DETERMINING PROTEIN MREB"/>
    <property type="match status" value="1"/>
</dbReference>
<dbReference type="GO" id="GO:0000902">
    <property type="term" value="P:cell morphogenesis"/>
    <property type="evidence" value="ECO:0007669"/>
    <property type="project" value="InterPro"/>
</dbReference>
<evidence type="ECO:0000256" key="5">
    <source>
        <dbReference type="ARBA" id="ARBA00023458"/>
    </source>
</evidence>
<comment type="subunit">
    <text evidence="6">Forms polymers.</text>
</comment>
<dbReference type="Gene3D" id="3.30.420.40">
    <property type="match status" value="2"/>
</dbReference>
<proteinExistence type="inferred from homology"/>
<keyword evidence="8" id="KW-1185">Reference proteome</keyword>
<dbReference type="PATRIC" id="fig|33036.3.peg.464"/>
<dbReference type="GO" id="GO:0005524">
    <property type="term" value="F:ATP binding"/>
    <property type="evidence" value="ECO:0007669"/>
    <property type="project" value="UniProtKB-KW"/>
</dbReference>
<evidence type="ECO:0000256" key="2">
    <source>
        <dbReference type="ARBA" id="ARBA00022741"/>
    </source>
</evidence>
<dbReference type="HAMAP" id="MF_02207">
    <property type="entry name" value="MreB"/>
    <property type="match status" value="1"/>
</dbReference>
<evidence type="ECO:0000313" key="8">
    <source>
        <dbReference type="Proteomes" id="UP000070383"/>
    </source>
</evidence>
<dbReference type="GO" id="GO:0005737">
    <property type="term" value="C:cytoplasm"/>
    <property type="evidence" value="ECO:0007669"/>
    <property type="project" value="UniProtKB-SubCell"/>
</dbReference>
<evidence type="ECO:0000256" key="6">
    <source>
        <dbReference type="HAMAP-Rule" id="MF_02207"/>
    </source>
</evidence>
<protein>
    <recommendedName>
        <fullName evidence="6">Cell shape-determining protein MreB</fullName>
    </recommendedName>
</protein>
<evidence type="ECO:0000256" key="4">
    <source>
        <dbReference type="ARBA" id="ARBA00022960"/>
    </source>
</evidence>
<organism evidence="7 8">
    <name type="scientific">Anaerococcus tetradius</name>
    <dbReference type="NCBI Taxonomy" id="33036"/>
    <lineage>
        <taxon>Bacteria</taxon>
        <taxon>Bacillati</taxon>
        <taxon>Bacillota</taxon>
        <taxon>Tissierellia</taxon>
        <taxon>Tissierellales</taxon>
        <taxon>Peptoniphilaceae</taxon>
        <taxon>Anaerococcus</taxon>
    </lineage>
</organism>
<dbReference type="InterPro" id="IPR056546">
    <property type="entry name" value="MreB_MamK-like"/>
</dbReference>